<dbReference type="Pfam" id="PF20415">
    <property type="entry name" value="DUF6699"/>
    <property type="match status" value="1"/>
</dbReference>
<proteinExistence type="predicted"/>
<dbReference type="EMBL" id="JAWWNJ010000108">
    <property type="protein sequence ID" value="KAK6992665.1"/>
    <property type="molecule type" value="Genomic_DNA"/>
</dbReference>
<comment type="caution">
    <text evidence="3">The sequence shown here is derived from an EMBL/GenBank/DDBJ whole genome shotgun (WGS) entry which is preliminary data.</text>
</comment>
<accession>A0AAV9ZV62</accession>
<dbReference type="InterPro" id="IPR046522">
    <property type="entry name" value="DUF6699"/>
</dbReference>
<protein>
    <recommendedName>
        <fullName evidence="2">DUF6699 domain-containing protein</fullName>
    </recommendedName>
</protein>
<gene>
    <name evidence="3" type="ORF">R3P38DRAFT_3430563</name>
</gene>
<evidence type="ECO:0000313" key="4">
    <source>
        <dbReference type="Proteomes" id="UP001362999"/>
    </source>
</evidence>
<feature type="compositionally biased region" description="Polar residues" evidence="1">
    <location>
        <begin position="12"/>
        <end position="26"/>
    </location>
</feature>
<evidence type="ECO:0000313" key="3">
    <source>
        <dbReference type="EMBL" id="KAK6992665.1"/>
    </source>
</evidence>
<dbReference type="Proteomes" id="UP001362999">
    <property type="component" value="Unassembled WGS sequence"/>
</dbReference>
<evidence type="ECO:0000259" key="2">
    <source>
        <dbReference type="Pfam" id="PF20415"/>
    </source>
</evidence>
<name>A0AAV9ZV62_9AGAR</name>
<evidence type="ECO:0000256" key="1">
    <source>
        <dbReference type="SAM" id="MobiDB-lite"/>
    </source>
</evidence>
<organism evidence="3 4">
    <name type="scientific">Favolaschia claudopus</name>
    <dbReference type="NCBI Taxonomy" id="2862362"/>
    <lineage>
        <taxon>Eukaryota</taxon>
        <taxon>Fungi</taxon>
        <taxon>Dikarya</taxon>
        <taxon>Basidiomycota</taxon>
        <taxon>Agaricomycotina</taxon>
        <taxon>Agaricomycetes</taxon>
        <taxon>Agaricomycetidae</taxon>
        <taxon>Agaricales</taxon>
        <taxon>Marasmiineae</taxon>
        <taxon>Mycenaceae</taxon>
        <taxon>Favolaschia</taxon>
    </lineage>
</organism>
<keyword evidence="4" id="KW-1185">Reference proteome</keyword>
<dbReference type="AlphaFoldDB" id="A0AAV9ZV62"/>
<feature type="domain" description="DUF6699" evidence="2">
    <location>
        <begin position="133"/>
        <end position="233"/>
    </location>
</feature>
<sequence>MHHRRTPADSGQAASYSSTTESSPQCNPELPGLFKYNNLGRYQAGLRWERSPYACVPLPDISSLPQITTSSLHNDFSFSTVKAQPAPIPMKPKSVPLPAQVSGVTDVALHPALRLGCRETLVKMDFGSVDSVVDARALEETATFPRLPSLTLISSRLPWVIIVHAWRDWVTVGDVLVTIRRALEIPLTEKDFEEWRKSRKFGQTQMLQRHGLELESMTRMDLLEGRTVFAGLSISAMGCEIWEIHFS</sequence>
<feature type="region of interest" description="Disordered" evidence="1">
    <location>
        <begin position="1"/>
        <end position="29"/>
    </location>
</feature>
<reference evidence="3 4" key="1">
    <citation type="journal article" date="2024" name="J Genomics">
        <title>Draft genome sequencing and assembly of Favolaschia claudopus CIRM-BRFM 2984 isolated from oak limbs.</title>
        <authorList>
            <person name="Navarro D."/>
            <person name="Drula E."/>
            <person name="Chaduli D."/>
            <person name="Cazenave R."/>
            <person name="Ahrendt S."/>
            <person name="Wang J."/>
            <person name="Lipzen A."/>
            <person name="Daum C."/>
            <person name="Barry K."/>
            <person name="Grigoriev I.V."/>
            <person name="Favel A."/>
            <person name="Rosso M.N."/>
            <person name="Martin F."/>
        </authorList>
    </citation>
    <scope>NUCLEOTIDE SEQUENCE [LARGE SCALE GENOMIC DNA]</scope>
    <source>
        <strain evidence="3 4">CIRM-BRFM 2984</strain>
    </source>
</reference>